<sequence length="595" mass="65496">MKPQRLRGWFTRCGLAMVRLIGLLLLFCVALATAATPVAAGENTEVLLEDLSRRLAAPGVDARERFELLFERGTVRRRLGRYELATEDARALEAVATSLDEPGFLARQRFLAGSIDAEQGRMAAAIGHFLQGNDALDGHDNIEVRALLVSALGVAYQWTGDPLKARRYYEETLALARQFGDHSLEVTALGNLGSAVGDLGNLSRAVDFHRQGLAIAELQGLEQEATERIANLCDLQVKLDNRRAAEESCQRALEALDDSFPMRMRAGVHMAYGDLKRELEEPAAALAQYELALALARGRAPLVMSELLQRLGDLAFAQGRPEAAATYYREQLDEWRKGLDRRREAVAAELKARHDVERAEKEIELLQLNNRLQQSGLTARNRLLLALAAGLLLAVLLVALAFYSYRRQLRLKGILREQNDELERALVRIRELASRDALTGLLNRRGFEDVAGAAHARCRREKTSCGVLVADIDRFKATNDRLGHAVGDEVLRAVADRIAGVVRNMDVACRWGGEEFVIVYPGLSYAELERAAARVREAIVAAPVDTSVGPLPVTLTIGLASVGEDLDRAIRQADEAMYRGKRAGRDRIMAATAPA</sequence>
<feature type="coiled-coil region" evidence="4">
    <location>
        <begin position="349"/>
        <end position="376"/>
    </location>
</feature>
<dbReference type="SUPFAM" id="SSF48452">
    <property type="entry name" value="TPR-like"/>
    <property type="match status" value="2"/>
</dbReference>
<evidence type="ECO:0000313" key="8">
    <source>
        <dbReference type="Proteomes" id="UP000029640"/>
    </source>
</evidence>
<organism evidence="7 8">
    <name type="scientific">Pseudohaliea rubra DSM 19751</name>
    <dbReference type="NCBI Taxonomy" id="1265313"/>
    <lineage>
        <taxon>Bacteria</taxon>
        <taxon>Pseudomonadati</taxon>
        <taxon>Pseudomonadota</taxon>
        <taxon>Gammaproteobacteria</taxon>
        <taxon>Cellvibrionales</taxon>
        <taxon>Halieaceae</taxon>
        <taxon>Pseudohaliea</taxon>
    </lineage>
</organism>
<evidence type="ECO:0000256" key="4">
    <source>
        <dbReference type="SAM" id="Coils"/>
    </source>
</evidence>
<evidence type="ECO:0000256" key="3">
    <source>
        <dbReference type="ARBA" id="ARBA00034247"/>
    </source>
</evidence>
<dbReference type="SMART" id="SM00267">
    <property type="entry name" value="GGDEF"/>
    <property type="match status" value="1"/>
</dbReference>
<dbReference type="Pfam" id="PF13424">
    <property type="entry name" value="TPR_12"/>
    <property type="match status" value="1"/>
</dbReference>
<keyword evidence="4" id="KW-0175">Coiled coil</keyword>
<evidence type="ECO:0000256" key="5">
    <source>
        <dbReference type="SAM" id="Phobius"/>
    </source>
</evidence>
<dbReference type="InterPro" id="IPR043128">
    <property type="entry name" value="Rev_trsase/Diguanyl_cyclase"/>
</dbReference>
<dbReference type="GO" id="GO:0052621">
    <property type="term" value="F:diguanylate cyclase activity"/>
    <property type="evidence" value="ECO:0007669"/>
    <property type="project" value="UniProtKB-EC"/>
</dbReference>
<dbReference type="InterPro" id="IPR011990">
    <property type="entry name" value="TPR-like_helical_dom_sf"/>
</dbReference>
<name>A0A095X1V6_9GAMM</name>
<evidence type="ECO:0000256" key="2">
    <source>
        <dbReference type="ARBA" id="ARBA00012528"/>
    </source>
</evidence>
<dbReference type="InterPro" id="IPR029787">
    <property type="entry name" value="Nucleotide_cyclase"/>
</dbReference>
<keyword evidence="5" id="KW-0812">Transmembrane</keyword>
<dbReference type="eggNOG" id="COG3706">
    <property type="taxonomic scope" value="Bacteria"/>
</dbReference>
<dbReference type="PANTHER" id="PTHR45138:SF9">
    <property type="entry name" value="DIGUANYLATE CYCLASE DGCM-RELATED"/>
    <property type="match status" value="1"/>
</dbReference>
<dbReference type="Pfam" id="PF00990">
    <property type="entry name" value="GGDEF"/>
    <property type="match status" value="1"/>
</dbReference>
<dbReference type="InterPro" id="IPR000160">
    <property type="entry name" value="GGDEF_dom"/>
</dbReference>
<reference evidence="7 8" key="1">
    <citation type="journal article" date="2014" name="Genome Announc.">
        <title>Genome Sequence of Gammaproteobacterial Pseudohaliea rubra Type Strain DSM 19751, Isolated from Coastal Seawater of the Mediterranean Sea.</title>
        <authorList>
            <person name="Spring S."/>
            <person name="Fiebig A."/>
            <person name="Riedel T."/>
            <person name="Goker M."/>
            <person name="Klenk H.P."/>
        </authorList>
    </citation>
    <scope>NUCLEOTIDE SEQUENCE [LARGE SCALE GENOMIC DNA]</scope>
    <source>
        <strain evidence="7 8">DSM 19751</strain>
    </source>
</reference>
<dbReference type="EMBL" id="AUVB01000015">
    <property type="protein sequence ID" value="KGE04869.1"/>
    <property type="molecule type" value="Genomic_DNA"/>
</dbReference>
<dbReference type="SMART" id="SM00028">
    <property type="entry name" value="TPR"/>
    <property type="match status" value="6"/>
</dbReference>
<keyword evidence="5" id="KW-0472">Membrane</keyword>
<dbReference type="AlphaFoldDB" id="A0A095X1V6"/>
<feature type="domain" description="GGDEF" evidence="6">
    <location>
        <begin position="463"/>
        <end position="593"/>
    </location>
</feature>
<accession>A0A095X1V6</accession>
<keyword evidence="5" id="KW-1133">Transmembrane helix</keyword>
<proteinExistence type="predicted"/>
<dbReference type="InterPro" id="IPR019734">
    <property type="entry name" value="TPR_rpt"/>
</dbReference>
<dbReference type="Proteomes" id="UP000029640">
    <property type="component" value="Unassembled WGS sequence"/>
</dbReference>
<evidence type="ECO:0000259" key="6">
    <source>
        <dbReference type="PROSITE" id="PS50887"/>
    </source>
</evidence>
<comment type="cofactor">
    <cofactor evidence="1">
        <name>Mg(2+)</name>
        <dbReference type="ChEBI" id="CHEBI:18420"/>
    </cofactor>
</comment>
<dbReference type="HOGENOM" id="CLU_458405_0_0_6"/>
<dbReference type="STRING" id="1265313.HRUBRA_00546"/>
<dbReference type="NCBIfam" id="TIGR00254">
    <property type="entry name" value="GGDEF"/>
    <property type="match status" value="1"/>
</dbReference>
<feature type="transmembrane region" description="Helical" evidence="5">
    <location>
        <begin position="383"/>
        <end position="405"/>
    </location>
</feature>
<gene>
    <name evidence="7" type="ORF">HRUBRA_00546</name>
</gene>
<protein>
    <recommendedName>
        <fullName evidence="2">diguanylate cyclase</fullName>
        <ecNumber evidence="2">2.7.7.65</ecNumber>
    </recommendedName>
</protein>
<comment type="catalytic activity">
    <reaction evidence="3">
        <text>2 GTP = 3',3'-c-di-GMP + 2 diphosphate</text>
        <dbReference type="Rhea" id="RHEA:24898"/>
        <dbReference type="ChEBI" id="CHEBI:33019"/>
        <dbReference type="ChEBI" id="CHEBI:37565"/>
        <dbReference type="ChEBI" id="CHEBI:58805"/>
        <dbReference type="EC" id="2.7.7.65"/>
    </reaction>
</comment>
<dbReference type="OrthoDB" id="9803824at2"/>
<dbReference type="EC" id="2.7.7.65" evidence="2"/>
<evidence type="ECO:0000256" key="1">
    <source>
        <dbReference type="ARBA" id="ARBA00001946"/>
    </source>
</evidence>
<dbReference type="SUPFAM" id="SSF55073">
    <property type="entry name" value="Nucleotide cyclase"/>
    <property type="match status" value="1"/>
</dbReference>
<keyword evidence="8" id="KW-1185">Reference proteome</keyword>
<dbReference type="PANTHER" id="PTHR45138">
    <property type="entry name" value="REGULATORY COMPONENTS OF SENSORY TRANSDUCTION SYSTEM"/>
    <property type="match status" value="1"/>
</dbReference>
<dbReference type="Gene3D" id="3.30.70.270">
    <property type="match status" value="1"/>
</dbReference>
<dbReference type="InterPro" id="IPR050469">
    <property type="entry name" value="Diguanylate_Cyclase"/>
</dbReference>
<dbReference type="Gene3D" id="1.25.40.10">
    <property type="entry name" value="Tetratricopeptide repeat domain"/>
    <property type="match status" value="1"/>
</dbReference>
<dbReference type="CDD" id="cd01949">
    <property type="entry name" value="GGDEF"/>
    <property type="match status" value="1"/>
</dbReference>
<comment type="caution">
    <text evidence="7">The sequence shown here is derived from an EMBL/GenBank/DDBJ whole genome shotgun (WGS) entry which is preliminary data.</text>
</comment>
<dbReference type="RefSeq" id="WP_144244459.1">
    <property type="nucleotide sequence ID" value="NZ_KN234775.1"/>
</dbReference>
<dbReference type="FunFam" id="3.30.70.270:FF:000001">
    <property type="entry name" value="Diguanylate cyclase domain protein"/>
    <property type="match status" value="1"/>
</dbReference>
<evidence type="ECO:0000313" key="7">
    <source>
        <dbReference type="EMBL" id="KGE04869.1"/>
    </source>
</evidence>
<dbReference type="PROSITE" id="PS50887">
    <property type="entry name" value="GGDEF"/>
    <property type="match status" value="1"/>
</dbReference>